<proteinExistence type="inferred from homology"/>
<comment type="similarity">
    <text evidence="1">Belongs to the aldehyde dehydrogenase family.</text>
</comment>
<dbReference type="InterPro" id="IPR016163">
    <property type="entry name" value="Ald_DH_C"/>
</dbReference>
<dbReference type="Proteomes" id="UP000179145">
    <property type="component" value="Plasmid pKB14400_3"/>
</dbReference>
<dbReference type="InterPro" id="IPR015590">
    <property type="entry name" value="Aldehyde_DH_dom"/>
</dbReference>
<dbReference type="Gene3D" id="3.40.309.10">
    <property type="entry name" value="Aldehyde Dehydrogenase, Chain A, domain 2"/>
    <property type="match status" value="1"/>
</dbReference>
<dbReference type="SUPFAM" id="SSF53720">
    <property type="entry name" value="ALDH-like"/>
    <property type="match status" value="1"/>
</dbReference>
<evidence type="ECO:0000256" key="1">
    <source>
        <dbReference type="ARBA" id="ARBA00009986"/>
    </source>
</evidence>
<keyword evidence="4" id="KW-0614">Plasmid</keyword>
<dbReference type="KEGG" id="kba:A0U89_16205"/>
<evidence type="ECO:0000256" key="2">
    <source>
        <dbReference type="ARBA" id="ARBA00022857"/>
    </source>
</evidence>
<keyword evidence="3" id="KW-0560">Oxidoreductase</keyword>
<dbReference type="InterPro" id="IPR044148">
    <property type="entry name" value="ALDH_GabD1-like"/>
</dbReference>
<dbReference type="InterPro" id="IPR047110">
    <property type="entry name" value="GABD/Sad-like"/>
</dbReference>
<gene>
    <name evidence="4" type="ORF">A0U89_16205</name>
</gene>
<dbReference type="Gene3D" id="3.40.605.10">
    <property type="entry name" value="Aldehyde Dehydrogenase, Chain A, domain 1"/>
    <property type="match status" value="1"/>
</dbReference>
<sequence>MAYATTNPYTGETLQTFPDATDNDVRQAISAAYEAFLAWRKTSFAERARVMTAAAEILRRDIDKYARLVTLEMGKLFSEAKAETILSAEIFEYYAKNAENLLKPEKLPVATPAEGEATLVHQPQGIVFAIEPWNFPYYQIARIIAPQLSAGNTVLLKHASNVPQCANIFQELMEEAGLPAGAFRNLYLARHHTEMLLNDPRVCGVALTGSEGAGAIVASTAGKALKKATMELGGADAFVVLDDADVEKSAKWAAFGRHWNAGQVCVSSKRLIVADAVYDRFVEVYKAEVAKFVAGDPMDSSTTLAPLSSQKAADDLKKQVEDAKKHGAVVEVIGAPVPEKGAFFQPLLMTNLHQDNEARHWEFFGPVTQLYRVKDEAEAIRIANDTPFGLGGSVFTKDTTRGVRVAEQIHTGMVYVNHPTMVKADLPFGGVARSGYGRELIGLGIKEFVNHKLIDVVDIDAPF</sequence>
<dbReference type="EMBL" id="CP014677">
    <property type="protein sequence ID" value="AOX18829.1"/>
    <property type="molecule type" value="Genomic_DNA"/>
</dbReference>
<dbReference type="AlphaFoldDB" id="A0A1D8UYY3"/>
<reference evidence="4 5" key="1">
    <citation type="journal article" date="2016" name="Microb. Cell Fact.">
        <title>Dissection of exopolysaccharide biosynthesis in Kozakia baliensis.</title>
        <authorList>
            <person name="Brandt J.U."/>
            <person name="Jakob F."/>
            <person name="Behr J."/>
            <person name="Geissler A.J."/>
            <person name="Vogel R.F."/>
        </authorList>
    </citation>
    <scope>NUCLEOTIDE SEQUENCE [LARGE SCALE GENOMIC DNA]</scope>
    <source>
        <strain evidence="4 5">DSM 14400</strain>
        <plasmid evidence="5">Plasmid pkb14400_3</plasmid>
    </source>
</reference>
<evidence type="ECO:0000256" key="3">
    <source>
        <dbReference type="ARBA" id="ARBA00023002"/>
    </source>
</evidence>
<geneLocation type="plasmid" evidence="5">
    <name>pkb14400_3</name>
</geneLocation>
<dbReference type="PANTHER" id="PTHR43217:SF2">
    <property type="entry name" value="SUCCINATE-SEMIALDEHYDE DEHYDROGENASE [NADP(+)]"/>
    <property type="match status" value="1"/>
</dbReference>
<evidence type="ECO:0000313" key="5">
    <source>
        <dbReference type="Proteomes" id="UP000179145"/>
    </source>
</evidence>
<dbReference type="RefSeq" id="WP_070404265.1">
    <property type="nucleotide sequence ID" value="NZ_BJVW01000035.1"/>
</dbReference>
<organism evidence="4 5">
    <name type="scientific">Kozakia baliensis</name>
    <dbReference type="NCBI Taxonomy" id="153496"/>
    <lineage>
        <taxon>Bacteria</taxon>
        <taxon>Pseudomonadati</taxon>
        <taxon>Pseudomonadota</taxon>
        <taxon>Alphaproteobacteria</taxon>
        <taxon>Acetobacterales</taxon>
        <taxon>Acetobacteraceae</taxon>
        <taxon>Kozakia</taxon>
    </lineage>
</organism>
<name>A0A1D8UYY3_9PROT</name>
<dbReference type="Pfam" id="PF00171">
    <property type="entry name" value="Aldedh"/>
    <property type="match status" value="1"/>
</dbReference>
<dbReference type="PANTHER" id="PTHR43217">
    <property type="entry name" value="SUCCINATE SEMIALDEHYDE DEHYDROGENASE [NAD(P)+] SAD"/>
    <property type="match status" value="1"/>
</dbReference>
<protein>
    <submittedName>
        <fullName evidence="4">Succinate-semialdehyde dehydrogenase</fullName>
    </submittedName>
</protein>
<keyword evidence="5" id="KW-1185">Reference proteome</keyword>
<dbReference type="InterPro" id="IPR016162">
    <property type="entry name" value="Ald_DH_N"/>
</dbReference>
<dbReference type="OrthoDB" id="9812625at2"/>
<dbReference type="FunFam" id="3.40.309.10:FF:000058">
    <property type="entry name" value="Succinate-semialdehyde dehydrogenase"/>
    <property type="match status" value="1"/>
</dbReference>
<dbReference type="FunFam" id="3.40.605.10:FF:000012">
    <property type="entry name" value="NAD-dependent succinate-semialdehyde dehydrogenase"/>
    <property type="match status" value="1"/>
</dbReference>
<keyword evidence="2" id="KW-0521">NADP</keyword>
<dbReference type="GO" id="GO:0004777">
    <property type="term" value="F:succinate-semialdehyde dehydrogenase (NAD+) activity"/>
    <property type="evidence" value="ECO:0007669"/>
    <property type="project" value="TreeGrafter"/>
</dbReference>
<dbReference type="GO" id="GO:0004030">
    <property type="term" value="F:aldehyde dehydrogenase [NAD(P)+] activity"/>
    <property type="evidence" value="ECO:0007669"/>
    <property type="project" value="InterPro"/>
</dbReference>
<dbReference type="CDD" id="cd07100">
    <property type="entry name" value="ALDH_SSADH1_GabD1"/>
    <property type="match status" value="1"/>
</dbReference>
<evidence type="ECO:0000313" key="4">
    <source>
        <dbReference type="EMBL" id="AOX18829.1"/>
    </source>
</evidence>
<accession>A0A1D8UYY3</accession>
<dbReference type="InterPro" id="IPR016161">
    <property type="entry name" value="Ald_DH/histidinol_DH"/>
</dbReference>